<gene>
    <name evidence="3" type="ORF">Ga0080559_TMP3359</name>
</gene>
<organism evidence="3 4">
    <name type="scientific">Salipiger profundus</name>
    <dbReference type="NCBI Taxonomy" id="1229727"/>
    <lineage>
        <taxon>Bacteria</taxon>
        <taxon>Pseudomonadati</taxon>
        <taxon>Pseudomonadota</taxon>
        <taxon>Alphaproteobacteria</taxon>
        <taxon>Rhodobacterales</taxon>
        <taxon>Roseobacteraceae</taxon>
        <taxon>Salipiger</taxon>
    </lineage>
</organism>
<dbReference type="SUPFAM" id="SSF55920">
    <property type="entry name" value="Creatinase/aminopeptidase"/>
    <property type="match status" value="1"/>
</dbReference>
<dbReference type="STRING" id="1229727.Ga0080559_TMP3359"/>
<keyword evidence="3" id="KW-0645">Protease</keyword>
<dbReference type="GO" id="GO:0004177">
    <property type="term" value="F:aminopeptidase activity"/>
    <property type="evidence" value="ECO:0007669"/>
    <property type="project" value="UniProtKB-KW"/>
</dbReference>
<dbReference type="AlphaFoldDB" id="A0A1U7D7W3"/>
<dbReference type="OrthoDB" id="9806388at2"/>
<proteinExistence type="predicted"/>
<dbReference type="GO" id="GO:0008235">
    <property type="term" value="F:metalloexopeptidase activity"/>
    <property type="evidence" value="ECO:0007669"/>
    <property type="project" value="UniProtKB-ARBA"/>
</dbReference>
<dbReference type="Proteomes" id="UP000186559">
    <property type="component" value="Chromosome"/>
</dbReference>
<dbReference type="Pfam" id="PF00557">
    <property type="entry name" value="Peptidase_M24"/>
    <property type="match status" value="1"/>
</dbReference>
<dbReference type="InterPro" id="IPR000587">
    <property type="entry name" value="Creatinase_N"/>
</dbReference>
<dbReference type="KEGG" id="tpro:Ga0080559_TMP3359"/>
<dbReference type="InterPro" id="IPR036005">
    <property type="entry name" value="Creatinase/aminopeptidase-like"/>
</dbReference>
<dbReference type="Pfam" id="PF01321">
    <property type="entry name" value="Creatinase_N"/>
    <property type="match status" value="1"/>
</dbReference>
<evidence type="ECO:0000259" key="2">
    <source>
        <dbReference type="Pfam" id="PF01321"/>
    </source>
</evidence>
<dbReference type="SUPFAM" id="SSF53092">
    <property type="entry name" value="Creatinase/prolidase N-terminal domain"/>
    <property type="match status" value="1"/>
</dbReference>
<protein>
    <submittedName>
        <fullName evidence="3">Xaa-Pro aminopeptidase</fullName>
    </submittedName>
</protein>
<evidence type="ECO:0000313" key="3">
    <source>
        <dbReference type="EMBL" id="APX24155.1"/>
    </source>
</evidence>
<dbReference type="RefSeq" id="WP_076624092.1">
    <property type="nucleotide sequence ID" value="NZ_BMEW01000001.1"/>
</dbReference>
<keyword evidence="4" id="KW-1185">Reference proteome</keyword>
<dbReference type="Gene3D" id="3.40.350.10">
    <property type="entry name" value="Creatinase/prolidase N-terminal domain"/>
    <property type="match status" value="1"/>
</dbReference>
<name>A0A1U7D7W3_9RHOB</name>
<keyword evidence="3" id="KW-0031">Aminopeptidase</keyword>
<dbReference type="InterPro" id="IPR001714">
    <property type="entry name" value="Pept_M24_MAP"/>
</dbReference>
<dbReference type="PANTHER" id="PTHR46112:SF2">
    <property type="entry name" value="XAA-PRO AMINOPEPTIDASE P-RELATED"/>
    <property type="match status" value="1"/>
</dbReference>
<feature type="domain" description="Peptidase M24" evidence="1">
    <location>
        <begin position="167"/>
        <end position="365"/>
    </location>
</feature>
<keyword evidence="3" id="KW-0378">Hydrolase</keyword>
<evidence type="ECO:0000259" key="1">
    <source>
        <dbReference type="Pfam" id="PF00557"/>
    </source>
</evidence>
<dbReference type="PRINTS" id="PR00599">
    <property type="entry name" value="MAPEPTIDASE"/>
</dbReference>
<feature type="domain" description="Creatinase N-terminal" evidence="2">
    <location>
        <begin position="15"/>
        <end position="156"/>
    </location>
</feature>
<dbReference type="InterPro" id="IPR000994">
    <property type="entry name" value="Pept_M24"/>
</dbReference>
<accession>A0A1U7D7W3</accession>
<dbReference type="EMBL" id="CP014796">
    <property type="protein sequence ID" value="APX24155.1"/>
    <property type="molecule type" value="Genomic_DNA"/>
</dbReference>
<reference evidence="3 4" key="1">
    <citation type="submission" date="2016-03" db="EMBL/GenBank/DDBJ databases">
        <title>Deep-sea bacteria in the southern Pacific.</title>
        <authorList>
            <person name="Tang K."/>
        </authorList>
    </citation>
    <scope>NUCLEOTIDE SEQUENCE [LARGE SCALE GENOMIC DNA]</scope>
    <source>
        <strain evidence="3 4">JLT2016</strain>
    </source>
</reference>
<dbReference type="Gene3D" id="3.90.230.10">
    <property type="entry name" value="Creatinase/methionine aminopeptidase superfamily"/>
    <property type="match status" value="1"/>
</dbReference>
<dbReference type="InterPro" id="IPR029149">
    <property type="entry name" value="Creatin/AminoP/Spt16_N"/>
</dbReference>
<dbReference type="CDD" id="cd01066">
    <property type="entry name" value="APP_MetAP"/>
    <property type="match status" value="1"/>
</dbReference>
<sequence length="389" mass="42236">MPLAGPFPLMEYQDRCRRVQTAMVESGLAALLLTSEPDVRYVSGFLTRFWESPTRPWFVILPASGKPVAIIPAIGAPLMARGWIEDIRTWDAPDYRDDGVSLLTEALRALVPPGGRIGVPIGRESVMRMPLADWDRVRANLGDRGCEDASDLLRRLQGRKSAAEIALIREACAIGGRAFDRVPDILRPGVTLSEVFRRFQILLLEEGADWVSYLAGGAGPGGYGDVISPADARPLRQGDLLMLDTGAVRQGYFCDFDRNWSLGPASAELREAHRVLHDVTEAAFDVARPGATARDLHAAMAPILTARAGAPVPGRLGHGLGMRLTEPPSLIPDDDTELVPGMVLTLEPSLPLGPGRMMVHEENIVIGAGGAEWLTPRAPRDLPELGWRD</sequence>
<dbReference type="InterPro" id="IPR050659">
    <property type="entry name" value="Peptidase_M24B"/>
</dbReference>
<dbReference type="PANTHER" id="PTHR46112">
    <property type="entry name" value="AMINOPEPTIDASE"/>
    <property type="match status" value="1"/>
</dbReference>
<evidence type="ECO:0000313" key="4">
    <source>
        <dbReference type="Proteomes" id="UP000186559"/>
    </source>
</evidence>